<dbReference type="GO" id="GO:0009103">
    <property type="term" value="P:lipopolysaccharide biosynthetic process"/>
    <property type="evidence" value="ECO:0007669"/>
    <property type="project" value="TreeGrafter"/>
</dbReference>
<dbReference type="GO" id="GO:0005886">
    <property type="term" value="C:plasma membrane"/>
    <property type="evidence" value="ECO:0007669"/>
    <property type="project" value="UniProtKB-SubCell"/>
</dbReference>
<evidence type="ECO:0000256" key="3">
    <source>
        <dbReference type="ARBA" id="ARBA00022679"/>
    </source>
</evidence>
<dbReference type="Gene3D" id="3.40.50.1110">
    <property type="entry name" value="SGNH hydrolase"/>
    <property type="match status" value="1"/>
</dbReference>
<keyword evidence="7" id="KW-0012">Acyltransferase</keyword>
<accession>A0A6J6FCQ1</accession>
<protein>
    <submittedName>
        <fullName evidence="10">Unannotated protein</fullName>
    </submittedName>
</protein>
<dbReference type="SUPFAM" id="SSF52266">
    <property type="entry name" value="SGNH hydrolase"/>
    <property type="match status" value="1"/>
</dbReference>
<evidence type="ECO:0000256" key="6">
    <source>
        <dbReference type="ARBA" id="ARBA00023136"/>
    </source>
</evidence>
<evidence type="ECO:0000313" key="10">
    <source>
        <dbReference type="EMBL" id="CAB4585003.1"/>
    </source>
</evidence>
<evidence type="ECO:0000256" key="2">
    <source>
        <dbReference type="ARBA" id="ARBA00022475"/>
    </source>
</evidence>
<evidence type="ECO:0000256" key="5">
    <source>
        <dbReference type="ARBA" id="ARBA00022989"/>
    </source>
</evidence>
<reference evidence="10" key="1">
    <citation type="submission" date="2020-05" db="EMBL/GenBank/DDBJ databases">
        <authorList>
            <person name="Chiriac C."/>
            <person name="Salcher M."/>
            <person name="Ghai R."/>
            <person name="Kavagutti S V."/>
        </authorList>
    </citation>
    <scope>NUCLEOTIDE SEQUENCE</scope>
</reference>
<name>A0A6J6FCQ1_9ZZZZ</name>
<proteinExistence type="predicted"/>
<dbReference type="InterPro" id="IPR002656">
    <property type="entry name" value="Acyl_transf_3_dom"/>
</dbReference>
<evidence type="ECO:0000256" key="7">
    <source>
        <dbReference type="ARBA" id="ARBA00023315"/>
    </source>
</evidence>
<evidence type="ECO:0000256" key="8">
    <source>
        <dbReference type="SAM" id="Phobius"/>
    </source>
</evidence>
<dbReference type="InterPro" id="IPR036514">
    <property type="entry name" value="SGNH_hydro_sf"/>
</dbReference>
<feature type="transmembrane region" description="Helical" evidence="8">
    <location>
        <begin position="179"/>
        <end position="200"/>
    </location>
</feature>
<feature type="domain" description="Acyltransferase 3" evidence="9">
    <location>
        <begin position="19"/>
        <end position="388"/>
    </location>
</feature>
<evidence type="ECO:0000256" key="4">
    <source>
        <dbReference type="ARBA" id="ARBA00022692"/>
    </source>
</evidence>
<feature type="transmembrane region" description="Helical" evidence="8">
    <location>
        <begin position="289"/>
        <end position="311"/>
    </location>
</feature>
<feature type="transmembrane region" description="Helical" evidence="8">
    <location>
        <begin position="370"/>
        <end position="391"/>
    </location>
</feature>
<keyword evidence="4 8" id="KW-0812">Transmembrane</keyword>
<dbReference type="PANTHER" id="PTHR23028:SF53">
    <property type="entry name" value="ACYL_TRANSF_3 DOMAIN-CONTAINING PROTEIN"/>
    <property type="match status" value="1"/>
</dbReference>
<feature type="transmembrane region" description="Helical" evidence="8">
    <location>
        <begin position="406"/>
        <end position="424"/>
    </location>
</feature>
<feature type="transmembrane region" description="Helical" evidence="8">
    <location>
        <begin position="149"/>
        <end position="170"/>
    </location>
</feature>
<dbReference type="PANTHER" id="PTHR23028">
    <property type="entry name" value="ACETYLTRANSFERASE"/>
    <property type="match status" value="1"/>
</dbReference>
<evidence type="ECO:0000259" key="9">
    <source>
        <dbReference type="Pfam" id="PF01757"/>
    </source>
</evidence>
<dbReference type="EMBL" id="CAEZTS010000118">
    <property type="protein sequence ID" value="CAB4585003.1"/>
    <property type="molecule type" value="Genomic_DNA"/>
</dbReference>
<dbReference type="InterPro" id="IPR050879">
    <property type="entry name" value="Acyltransferase_3"/>
</dbReference>
<organism evidence="10">
    <name type="scientific">freshwater metagenome</name>
    <dbReference type="NCBI Taxonomy" id="449393"/>
    <lineage>
        <taxon>unclassified sequences</taxon>
        <taxon>metagenomes</taxon>
        <taxon>ecological metagenomes</taxon>
    </lineage>
</organism>
<dbReference type="AlphaFoldDB" id="A0A6J6FCQ1"/>
<feature type="transmembrane region" description="Helical" evidence="8">
    <location>
        <begin position="323"/>
        <end position="345"/>
    </location>
</feature>
<keyword evidence="2" id="KW-1003">Cell membrane</keyword>
<feature type="transmembrane region" description="Helical" evidence="8">
    <location>
        <begin position="47"/>
        <end position="66"/>
    </location>
</feature>
<feature type="transmembrane region" description="Helical" evidence="8">
    <location>
        <begin position="234"/>
        <end position="252"/>
    </location>
</feature>
<sequence length="696" mass="77377">MSGTVVAESPVDTRPGHLPALDGVRGFALTIVLLYHHSVTWMTGGELTVSMFFTLSGFLITRLIMAEWGRSGTISLRTFYDRRVRRLFPASFVVLLSVVVVWTVFAGEGRYLNPWEWFGAQAYFENFYLQAAGKDYSSLFGLGNPVQHLWSLSLEEQVYLVFPVAMLLLLRRSRERRTAWIAFGVLATVAIVAIALGGYYDGNSPLWSHVPGLDAACTGRSCAYYATEVRVGEFLMGAAFAILWAVWARVPAIIEYLRRPVMRALGLPFIIGAYVVWYTFGTWNEFGEHFFPTAVFLNGFITLVILMYAHTEGGMTRFLSWKPFVWMGQVTYTVYLVHWPVFMFIESMDLDPDLPRIGVPFTDWVTVDHFWMFLLKAGVTFAIVVVLYYGLENPVRQRQLWAGRRLYAWLVAMAVVGTIVAFVGDGRRSERSENVLTSLNEQALQLQREALEALPQLPADAPSAATNDPTLPARVLMVGDSQAWVLASGLEEWESTNGVDLVPSPGVGCGIGENTRVRYLGLDVPERPGCSAWREALPAIATKFRPNVVVIVGGTADLSDRVLPGVDDWSHIGTPSYDEWLLGEFAGFVDSVAGPESSVVWFTIPDVNPPYIAGETGQPPFVESDPARTDRYNELIREYAAGDPRVTVVEFGDAVKAHEGGQFEPKMRPDGAHIDLKHAPELVDFIDDAIRSVTAR</sequence>
<dbReference type="Pfam" id="PF01757">
    <property type="entry name" value="Acyl_transf_3"/>
    <property type="match status" value="1"/>
</dbReference>
<evidence type="ECO:0000256" key="1">
    <source>
        <dbReference type="ARBA" id="ARBA00004651"/>
    </source>
</evidence>
<dbReference type="GO" id="GO:0016747">
    <property type="term" value="F:acyltransferase activity, transferring groups other than amino-acyl groups"/>
    <property type="evidence" value="ECO:0007669"/>
    <property type="project" value="InterPro"/>
</dbReference>
<feature type="transmembrane region" description="Helical" evidence="8">
    <location>
        <begin position="264"/>
        <end position="283"/>
    </location>
</feature>
<keyword evidence="3" id="KW-0808">Transferase</keyword>
<comment type="subcellular location">
    <subcellularLocation>
        <location evidence="1">Cell membrane</location>
        <topology evidence="1">Multi-pass membrane protein</topology>
    </subcellularLocation>
</comment>
<keyword evidence="6 8" id="KW-0472">Membrane</keyword>
<keyword evidence="5 8" id="KW-1133">Transmembrane helix</keyword>
<feature type="transmembrane region" description="Helical" evidence="8">
    <location>
        <begin position="87"/>
        <end position="105"/>
    </location>
</feature>
<gene>
    <name evidence="10" type="ORF">UFOPK1722_01288</name>
</gene>